<name>A0A6A4QQH8_LUPAL</name>
<feature type="chain" id="PRO_5025555177" description="Knottin, scorpion toxin" evidence="1">
    <location>
        <begin position="22"/>
        <end position="72"/>
    </location>
</feature>
<protein>
    <recommendedName>
        <fullName evidence="4">Knottin, scorpion toxin</fullName>
    </recommendedName>
</protein>
<dbReference type="PROSITE" id="PS51257">
    <property type="entry name" value="PROKAR_LIPOPROTEIN"/>
    <property type="match status" value="1"/>
</dbReference>
<evidence type="ECO:0008006" key="4">
    <source>
        <dbReference type="Google" id="ProtNLM"/>
    </source>
</evidence>
<gene>
    <name evidence="2" type="ORF">Lalb_Chr04g0262281</name>
</gene>
<accession>A0A6A4QQH8</accession>
<keyword evidence="3" id="KW-1185">Reference proteome</keyword>
<sequence>MAHKKVEVLIFICMIIMFASSEDAQAIQISAASCPRPSVRCYNRCTLKCYSQRLPNPAPCNHDCANVCGCKL</sequence>
<keyword evidence="1" id="KW-0732">Signal</keyword>
<reference evidence="3" key="1">
    <citation type="journal article" date="2020" name="Nat. Commun.">
        <title>Genome sequence of the cluster root forming white lupin.</title>
        <authorList>
            <person name="Hufnagel B."/>
            <person name="Marques A."/>
            <person name="Soriano A."/>
            <person name="Marques L."/>
            <person name="Divol F."/>
            <person name="Doumas P."/>
            <person name="Sallet E."/>
            <person name="Mancinotti D."/>
            <person name="Carrere S."/>
            <person name="Marande W."/>
            <person name="Arribat S."/>
            <person name="Keller J."/>
            <person name="Huneau C."/>
            <person name="Blein T."/>
            <person name="Aime D."/>
            <person name="Laguerre M."/>
            <person name="Taylor J."/>
            <person name="Schubert V."/>
            <person name="Nelson M."/>
            <person name="Geu-Flores F."/>
            <person name="Crespi M."/>
            <person name="Gallardo-Guerrero K."/>
            <person name="Delaux P.-M."/>
            <person name="Salse J."/>
            <person name="Berges H."/>
            <person name="Guyot R."/>
            <person name="Gouzy J."/>
            <person name="Peret B."/>
        </authorList>
    </citation>
    <scope>NUCLEOTIDE SEQUENCE [LARGE SCALE GENOMIC DNA]</scope>
    <source>
        <strain evidence="3">cv. Amiga</strain>
    </source>
</reference>
<dbReference type="EMBL" id="WOCE01000004">
    <property type="protein sequence ID" value="KAE9616110.1"/>
    <property type="molecule type" value="Genomic_DNA"/>
</dbReference>
<evidence type="ECO:0000313" key="3">
    <source>
        <dbReference type="Proteomes" id="UP000447434"/>
    </source>
</evidence>
<organism evidence="2 3">
    <name type="scientific">Lupinus albus</name>
    <name type="common">White lupine</name>
    <name type="synonym">Lupinus termis</name>
    <dbReference type="NCBI Taxonomy" id="3870"/>
    <lineage>
        <taxon>Eukaryota</taxon>
        <taxon>Viridiplantae</taxon>
        <taxon>Streptophyta</taxon>
        <taxon>Embryophyta</taxon>
        <taxon>Tracheophyta</taxon>
        <taxon>Spermatophyta</taxon>
        <taxon>Magnoliopsida</taxon>
        <taxon>eudicotyledons</taxon>
        <taxon>Gunneridae</taxon>
        <taxon>Pentapetalae</taxon>
        <taxon>rosids</taxon>
        <taxon>fabids</taxon>
        <taxon>Fabales</taxon>
        <taxon>Fabaceae</taxon>
        <taxon>Papilionoideae</taxon>
        <taxon>50 kb inversion clade</taxon>
        <taxon>genistoids sensu lato</taxon>
        <taxon>core genistoids</taxon>
        <taxon>Genisteae</taxon>
        <taxon>Lupinus</taxon>
    </lineage>
</organism>
<dbReference type="Proteomes" id="UP000447434">
    <property type="component" value="Chromosome 4"/>
</dbReference>
<proteinExistence type="predicted"/>
<feature type="signal peptide" evidence="1">
    <location>
        <begin position="1"/>
        <end position="21"/>
    </location>
</feature>
<comment type="caution">
    <text evidence="2">The sequence shown here is derived from an EMBL/GenBank/DDBJ whole genome shotgun (WGS) entry which is preliminary data.</text>
</comment>
<evidence type="ECO:0000313" key="2">
    <source>
        <dbReference type="EMBL" id="KAE9616110.1"/>
    </source>
</evidence>
<evidence type="ECO:0000256" key="1">
    <source>
        <dbReference type="SAM" id="SignalP"/>
    </source>
</evidence>
<dbReference type="AlphaFoldDB" id="A0A6A4QQH8"/>